<dbReference type="InterPro" id="IPR005234">
    <property type="entry name" value="ScpB_csome_segregation"/>
</dbReference>
<name>A0A7J4IVI8_9ARCH</name>
<evidence type="ECO:0000313" key="5">
    <source>
        <dbReference type="EMBL" id="HIH08794.1"/>
    </source>
</evidence>
<organism evidence="5 7">
    <name type="scientific">Candidatus Iainarchaeum sp</name>
    <dbReference type="NCBI Taxonomy" id="3101447"/>
    <lineage>
        <taxon>Archaea</taxon>
        <taxon>Candidatus Iainarchaeota</taxon>
        <taxon>Candidatus Iainarchaeia</taxon>
        <taxon>Candidatus Iainarchaeales</taxon>
        <taxon>Candidatus Iainarchaeaceae</taxon>
        <taxon>Candidatus Iainarchaeum</taxon>
    </lineage>
</organism>
<dbReference type="NCBIfam" id="TIGR00281">
    <property type="entry name" value="SMC-Scp complex subunit ScpB"/>
    <property type="match status" value="1"/>
</dbReference>
<dbReference type="Pfam" id="PF04079">
    <property type="entry name" value="SMC_ScpB"/>
    <property type="match status" value="1"/>
</dbReference>
<evidence type="ECO:0000313" key="6">
    <source>
        <dbReference type="EMBL" id="MBS3059228.1"/>
    </source>
</evidence>
<keyword evidence="3" id="KW-0159">Chromosome partition</keyword>
<evidence type="ECO:0000313" key="7">
    <source>
        <dbReference type="Proteomes" id="UP000577419"/>
    </source>
</evidence>
<dbReference type="PANTHER" id="PTHR34298">
    <property type="entry name" value="SEGREGATION AND CONDENSATION PROTEIN B"/>
    <property type="match status" value="1"/>
</dbReference>
<dbReference type="InterPro" id="IPR036388">
    <property type="entry name" value="WH-like_DNA-bd_sf"/>
</dbReference>
<dbReference type="Proteomes" id="UP000683213">
    <property type="component" value="Unassembled WGS sequence"/>
</dbReference>
<evidence type="ECO:0000256" key="3">
    <source>
        <dbReference type="ARBA" id="ARBA00022829"/>
    </source>
</evidence>
<keyword evidence="4" id="KW-0131">Cell cycle</keyword>
<evidence type="ECO:0000256" key="1">
    <source>
        <dbReference type="ARBA" id="ARBA00022490"/>
    </source>
</evidence>
<evidence type="ECO:0000256" key="4">
    <source>
        <dbReference type="ARBA" id="ARBA00023306"/>
    </source>
</evidence>
<dbReference type="EMBL" id="DUFG01000027">
    <property type="protein sequence ID" value="HIH08794.1"/>
    <property type="molecule type" value="Genomic_DNA"/>
</dbReference>
<dbReference type="Gene3D" id="1.10.10.10">
    <property type="entry name" value="Winged helix-like DNA-binding domain superfamily/Winged helix DNA-binding domain"/>
    <property type="match status" value="2"/>
</dbReference>
<dbReference type="PANTHER" id="PTHR34298:SF2">
    <property type="entry name" value="SEGREGATION AND CONDENSATION PROTEIN B"/>
    <property type="match status" value="1"/>
</dbReference>
<keyword evidence="2" id="KW-0132">Cell division</keyword>
<comment type="caution">
    <text evidence="5">The sequence shown here is derived from an EMBL/GenBank/DDBJ whole genome shotgun (WGS) entry which is preliminary data.</text>
</comment>
<dbReference type="EMBL" id="JAGVWF010000031">
    <property type="protein sequence ID" value="MBS3059228.1"/>
    <property type="molecule type" value="Genomic_DNA"/>
</dbReference>
<dbReference type="Proteomes" id="UP000577419">
    <property type="component" value="Unassembled WGS sequence"/>
</dbReference>
<dbReference type="GO" id="GO:0051304">
    <property type="term" value="P:chromosome separation"/>
    <property type="evidence" value="ECO:0007669"/>
    <property type="project" value="InterPro"/>
</dbReference>
<evidence type="ECO:0000256" key="2">
    <source>
        <dbReference type="ARBA" id="ARBA00022618"/>
    </source>
</evidence>
<reference evidence="7" key="1">
    <citation type="journal article" date="2020" name="bioRxiv">
        <title>A rank-normalized archaeal taxonomy based on genome phylogeny resolves widespread incomplete and uneven classifications.</title>
        <authorList>
            <person name="Rinke C."/>
            <person name="Chuvochina M."/>
            <person name="Mussig A.J."/>
            <person name="Chaumeil P.-A."/>
            <person name="Waite D.W."/>
            <person name="Whitman W.B."/>
            <person name="Parks D.H."/>
            <person name="Hugenholtz P."/>
        </authorList>
    </citation>
    <scope>NUCLEOTIDE SEQUENCE [LARGE SCALE GENOMIC DNA]</scope>
</reference>
<reference evidence="6" key="2">
    <citation type="submission" date="2021-03" db="EMBL/GenBank/DDBJ databases">
        <authorList>
            <person name="Jaffe A."/>
        </authorList>
    </citation>
    <scope>NUCLEOTIDE SEQUENCE</scope>
    <source>
        <strain evidence="6">RIFCSPHIGHO2_01_FULL_GW2011_AR10_43_9</strain>
    </source>
</reference>
<dbReference type="AlphaFoldDB" id="A0A7J4IVI8"/>
<protein>
    <submittedName>
        <fullName evidence="5">SMC-Scp complex subunit ScpB</fullName>
    </submittedName>
</protein>
<reference evidence="6" key="3">
    <citation type="submission" date="2021-05" db="EMBL/GenBank/DDBJ databases">
        <title>Protein family content uncovers lineage relationships and bacterial pathway maintenance mechanisms in DPANN archaea.</title>
        <authorList>
            <person name="Castelle C.J."/>
            <person name="Meheust R."/>
            <person name="Jaffe A.L."/>
            <person name="Seitz K."/>
            <person name="Gong X."/>
            <person name="Baker B.J."/>
            <person name="Banfield J.F."/>
        </authorList>
    </citation>
    <scope>NUCLEOTIDE SEQUENCE</scope>
    <source>
        <strain evidence="6">RIFCSPHIGHO2_01_FULL_GW2011_AR10_43_9</strain>
    </source>
</reference>
<sequence length="160" mass="18121">MEERELKKVIEASLFMAPGAVSLVELARIAKTNVAEIRIAVNELIHEFENRDSALEIRLEEQGIRMAVKKELEGTVGHMAAAPGLHKGIMKTLAFISYKQPVKQSEIIRFRNNKAYDHIKVLEDKGFIRREEAGRSYIVFTTKKFLDYFGSAALEKKQGA</sequence>
<dbReference type="InterPro" id="IPR036390">
    <property type="entry name" value="WH_DNA-bd_sf"/>
</dbReference>
<accession>A0A7J4IVI8</accession>
<gene>
    <name evidence="5" type="primary">scpB</name>
    <name evidence="5" type="ORF">HA237_05505</name>
    <name evidence="6" type="ORF">J4224_02260</name>
</gene>
<keyword evidence="1" id="KW-0963">Cytoplasm</keyword>
<dbReference type="SUPFAM" id="SSF46785">
    <property type="entry name" value="Winged helix' DNA-binding domain"/>
    <property type="match status" value="2"/>
</dbReference>
<dbReference type="GO" id="GO:0051301">
    <property type="term" value="P:cell division"/>
    <property type="evidence" value="ECO:0007669"/>
    <property type="project" value="UniProtKB-KW"/>
</dbReference>
<proteinExistence type="predicted"/>